<protein>
    <submittedName>
        <fullName evidence="1">Uncharacterized protein</fullName>
    </submittedName>
</protein>
<dbReference type="Proteomes" id="UP000692954">
    <property type="component" value="Unassembled WGS sequence"/>
</dbReference>
<name>A0A8S1NXX6_9CILI</name>
<keyword evidence="2" id="KW-1185">Reference proteome</keyword>
<organism evidence="1 2">
    <name type="scientific">Paramecium sonneborni</name>
    <dbReference type="NCBI Taxonomy" id="65129"/>
    <lineage>
        <taxon>Eukaryota</taxon>
        <taxon>Sar</taxon>
        <taxon>Alveolata</taxon>
        <taxon>Ciliophora</taxon>
        <taxon>Intramacronucleata</taxon>
        <taxon>Oligohymenophorea</taxon>
        <taxon>Peniculida</taxon>
        <taxon>Parameciidae</taxon>
        <taxon>Paramecium</taxon>
    </lineage>
</organism>
<accession>A0A8S1NXX6</accession>
<proteinExistence type="predicted"/>
<gene>
    <name evidence="1" type="ORF">PSON_ATCC_30995.1.T0620226</name>
</gene>
<evidence type="ECO:0000313" key="2">
    <source>
        <dbReference type="Proteomes" id="UP000692954"/>
    </source>
</evidence>
<dbReference type="AlphaFoldDB" id="A0A8S1NXX6"/>
<sequence length="507" mass="60645">MIGVEENLKQKRELFRFQIRKQNLRKEFEKKRIIDTSKIEDKNFNSKNDEILNQITSIFEKSIDLESIQQCLCLILKHQNTKEILKNTSFMKDIIIKQFCERQFNEHTIIEYLRYFDCQLIFDEVAYLYIKQHEKQFMQTLSQILTIKNYQNVTIFELIINIIQSLIMDDMSSFKYYLITEGYDFLIQFQRLVEYDEFKILRNYLLEFYYHVIRFYRNENVSEKELNVLIDFYFSTLNFKNPDDYSNQLFLYLKSGKLLLNLLELESYNISKIEQLPSYLANLVKLSYLKNVKNEECSKYYIVKIFGHLFRSFQQLDNSIDILINMGLIQVLIRLIIKEGSHVRTQGLLILKDILDSINELGQLINLIYLKFEIEQKEITIIHWLINYLKDQEQNHIKIMLDVIDIILQRATIDDKIKLIHLGLLERLMDLIQMNVDVQIQIQVIIVLQTFISEGADIPAEFLQLILQSSICKTLESISQKTKNKSLFMQLGQFFTIFENNFMNLFT</sequence>
<comment type="caution">
    <text evidence="1">The sequence shown here is derived from an EMBL/GenBank/DDBJ whole genome shotgun (WGS) entry which is preliminary data.</text>
</comment>
<reference evidence="1" key="1">
    <citation type="submission" date="2021-01" db="EMBL/GenBank/DDBJ databases">
        <authorList>
            <consortium name="Genoscope - CEA"/>
            <person name="William W."/>
        </authorList>
    </citation>
    <scope>NUCLEOTIDE SEQUENCE</scope>
</reference>
<dbReference type="OrthoDB" id="300501at2759"/>
<evidence type="ECO:0000313" key="1">
    <source>
        <dbReference type="EMBL" id="CAD8094485.1"/>
    </source>
</evidence>
<dbReference type="EMBL" id="CAJJDN010000062">
    <property type="protein sequence ID" value="CAD8094485.1"/>
    <property type="molecule type" value="Genomic_DNA"/>
</dbReference>